<dbReference type="PROSITE" id="PS51257">
    <property type="entry name" value="PROKAR_LIPOPROTEIN"/>
    <property type="match status" value="1"/>
</dbReference>
<feature type="chain" id="PRO_5012075474" evidence="7">
    <location>
        <begin position="29"/>
        <end position="477"/>
    </location>
</feature>
<feature type="binding site" evidence="6">
    <location>
        <position position="124"/>
    </location>
    <ligand>
        <name>Zn(2+)</name>
        <dbReference type="ChEBI" id="CHEBI:29105"/>
        <label>2</label>
    </ligand>
</feature>
<organism evidence="10 11">
    <name type="scientific">blood disease bacterium A2-HR MARDI</name>
    <dbReference type="NCBI Taxonomy" id="1944648"/>
    <lineage>
        <taxon>Bacteria</taxon>
        <taxon>Pseudomonadati</taxon>
        <taxon>Pseudomonadota</taxon>
        <taxon>Betaproteobacteria</taxon>
        <taxon>Burkholderiales</taxon>
        <taxon>Burkholderiaceae</taxon>
        <taxon>Ralstonia</taxon>
        <taxon>Ralstonia solanacearum species complex</taxon>
    </lineage>
</organism>
<dbReference type="GO" id="GO:0046872">
    <property type="term" value="F:metal ion binding"/>
    <property type="evidence" value="ECO:0007669"/>
    <property type="project" value="UniProtKB-KW"/>
</dbReference>
<evidence type="ECO:0000256" key="3">
    <source>
        <dbReference type="ARBA" id="ARBA00022525"/>
    </source>
</evidence>
<name>A0A1U9VPF6_9RALS</name>
<comment type="subcellular location">
    <subcellularLocation>
        <location evidence="1">Secreted</location>
    </subcellularLocation>
</comment>
<feature type="domain" description="Calcineurin-like phosphoesterase" evidence="8">
    <location>
        <begin position="51"/>
        <end position="334"/>
    </location>
</feature>
<proteinExistence type="inferred from homology"/>
<keyword evidence="3" id="KW-0964">Secreted</keyword>
<comment type="similarity">
    <text evidence="2">Belongs to the acid sphingomyelinase family.</text>
</comment>
<evidence type="ECO:0000256" key="2">
    <source>
        <dbReference type="ARBA" id="ARBA00008234"/>
    </source>
</evidence>
<feature type="signal peptide" evidence="7">
    <location>
        <begin position="1"/>
        <end position="28"/>
    </location>
</feature>
<keyword evidence="4" id="KW-0378">Hydrolase</keyword>
<feature type="binding site" evidence="6">
    <location>
        <position position="55"/>
    </location>
    <ligand>
        <name>Zn(2+)</name>
        <dbReference type="ChEBI" id="CHEBI:29105"/>
        <label>1</label>
    </ligand>
</feature>
<dbReference type="Pfam" id="PF19272">
    <property type="entry name" value="ASMase_C"/>
    <property type="match status" value="1"/>
</dbReference>
<keyword evidence="6" id="KW-0862">Zinc</keyword>
<reference evidence="10 11" key="1">
    <citation type="submission" date="2017-02" db="EMBL/GenBank/DDBJ databases">
        <title>Blood Disease Bacterium A2-HR MARDI.</title>
        <authorList>
            <person name="Badrun R."/>
            <person name="Abu Bakar N."/>
            <person name="Laboh R."/>
        </authorList>
    </citation>
    <scope>NUCLEOTIDE SEQUENCE [LARGE SCALE GENOMIC DNA]</scope>
    <source>
        <strain evidence="10 11">A2-HR MARDI</strain>
        <plasmid evidence="11">Plasmid</plasmid>
    </source>
</reference>
<evidence type="ECO:0000256" key="5">
    <source>
        <dbReference type="ARBA" id="ARBA00023180"/>
    </source>
</evidence>
<dbReference type="Gene3D" id="3.60.21.10">
    <property type="match status" value="1"/>
</dbReference>
<gene>
    <name evidence="10" type="ORF">B0B51_22420</name>
</gene>
<feature type="binding site" evidence="6">
    <location>
        <position position="124"/>
    </location>
    <ligand>
        <name>Zn(2+)</name>
        <dbReference type="ChEBI" id="CHEBI:29105"/>
        <label>1</label>
    </ligand>
</feature>
<dbReference type="PANTHER" id="PTHR10340:SF57">
    <property type="entry name" value="METALLOPHOS DOMAIN-CONTAINING PROTEIN"/>
    <property type="match status" value="1"/>
</dbReference>
<dbReference type="GO" id="GO:0004767">
    <property type="term" value="F:sphingomyelin phosphodiesterase activity"/>
    <property type="evidence" value="ECO:0007669"/>
    <property type="project" value="InterPro"/>
</dbReference>
<evidence type="ECO:0000313" key="11">
    <source>
        <dbReference type="Proteomes" id="UP000189628"/>
    </source>
</evidence>
<dbReference type="PANTHER" id="PTHR10340">
    <property type="entry name" value="SPHINGOMYELIN PHOSPHODIESTERASE"/>
    <property type="match status" value="1"/>
</dbReference>
<evidence type="ECO:0000259" key="8">
    <source>
        <dbReference type="Pfam" id="PF00149"/>
    </source>
</evidence>
<feature type="binding site" evidence="6">
    <location>
        <position position="331"/>
    </location>
    <ligand>
        <name>Zn(2+)</name>
        <dbReference type="ChEBI" id="CHEBI:29105"/>
        <label>2</label>
    </ligand>
</feature>
<protein>
    <submittedName>
        <fullName evidence="10">Uncharacterized protein</fullName>
    </submittedName>
</protein>
<feature type="binding site" evidence="6">
    <location>
        <position position="281"/>
    </location>
    <ligand>
        <name>Zn(2+)</name>
        <dbReference type="ChEBI" id="CHEBI:29105"/>
        <label>2</label>
    </ligand>
</feature>
<comment type="cofactor">
    <cofactor evidence="6">
        <name>Zn(2+)</name>
        <dbReference type="ChEBI" id="CHEBI:29105"/>
    </cofactor>
    <text evidence="6">Binds 2 Zn(2+) per subunit.</text>
</comment>
<feature type="binding site" evidence="6">
    <location>
        <position position="333"/>
    </location>
    <ligand>
        <name>Zn(2+)</name>
        <dbReference type="ChEBI" id="CHEBI:29105"/>
        <label>1</label>
    </ligand>
</feature>
<dbReference type="Proteomes" id="UP000189628">
    <property type="component" value="Plasmid unnamed"/>
</dbReference>
<evidence type="ECO:0000256" key="4">
    <source>
        <dbReference type="ARBA" id="ARBA00022801"/>
    </source>
</evidence>
<geneLocation type="plasmid" evidence="10">
    <name>unnamed</name>
</geneLocation>
<dbReference type="AlphaFoldDB" id="A0A1U9VPF6"/>
<dbReference type="InterPro" id="IPR017064">
    <property type="entry name" value="ASM-like_Pdiesterase_prd"/>
</dbReference>
<feature type="domain" description="Sphingomyelin phosphodiesterase C-terminal" evidence="9">
    <location>
        <begin position="361"/>
        <end position="472"/>
    </location>
</feature>
<dbReference type="SUPFAM" id="SSF56300">
    <property type="entry name" value="Metallo-dependent phosphatases"/>
    <property type="match status" value="1"/>
</dbReference>
<dbReference type="GO" id="GO:0006685">
    <property type="term" value="P:sphingomyelin catabolic process"/>
    <property type="evidence" value="ECO:0007669"/>
    <property type="project" value="InterPro"/>
</dbReference>
<feature type="binding site" evidence="6">
    <location>
        <position position="57"/>
    </location>
    <ligand>
        <name>Zn(2+)</name>
        <dbReference type="ChEBI" id="CHEBI:29105"/>
        <label>1</label>
    </ligand>
</feature>
<evidence type="ECO:0000256" key="6">
    <source>
        <dbReference type="PIRSR" id="PIRSR036767-51"/>
    </source>
</evidence>
<dbReference type="PIRSF" id="PIRSF036767">
    <property type="entry name" value="ASM-like_PDE"/>
    <property type="match status" value="1"/>
</dbReference>
<evidence type="ECO:0000256" key="1">
    <source>
        <dbReference type="ARBA" id="ARBA00004613"/>
    </source>
</evidence>
<dbReference type="EMBL" id="CP019912">
    <property type="protein sequence ID" value="AQW32562.1"/>
    <property type="molecule type" value="Genomic_DNA"/>
</dbReference>
<keyword evidence="10" id="KW-0614">Plasmid</keyword>
<keyword evidence="6" id="KW-0479">Metal-binding</keyword>
<dbReference type="InterPro" id="IPR029052">
    <property type="entry name" value="Metallo-depent_PP-like"/>
</dbReference>
<sequence length="477" mass="52361">MMNKPGRTHRFLAALALSLACAMFPALAGAQAAQPPDLPSAGTAQNPGFFGALSDIHFNPFYDPSLVDKLAAAEPSAWDGIFKTSSVTEPAGPGYDTNYPLLKATLDAIAPQARRLDYLILPGDFLTHDFRENYMQYASDTSDAAYRSFVLKTIRYVAMGLKAQFPNVPVIATLGNNDSFCGDYQIEPSSAFLYDLTATMTDAAGSRAGFSAYPELGAYVIPHPRTPRHYFVVLENTFLSAKYRNTCGLSNINPSQAVLLWLEATLYRMKRENATVTLVMHIPSGIDAYSSTRTCRFSSPPVPYFSTANGDALTNILQRYPDQIRAIFTGHSHMDDFRVLPGIDGKPFAYERVIPSISPLFGNNPGYQLYSYERTTGTPVSYWARTYATADSSNTRSWQWEYEFRQAYNVGELSPDNLNTLAATIAKDPATRAKYMAFYTGGANSGTITHQNWPAFACALTNLGAKAFSTCFCSGTQ</sequence>
<keyword evidence="5" id="KW-0325">Glycoprotein</keyword>
<accession>A0A1U9VPF6</accession>
<dbReference type="Pfam" id="PF00149">
    <property type="entry name" value="Metallophos"/>
    <property type="match status" value="1"/>
</dbReference>
<dbReference type="GO" id="GO:0005615">
    <property type="term" value="C:extracellular space"/>
    <property type="evidence" value="ECO:0007669"/>
    <property type="project" value="InterPro"/>
</dbReference>
<feature type="binding site" evidence="6">
    <location>
        <position position="176"/>
    </location>
    <ligand>
        <name>Zn(2+)</name>
        <dbReference type="ChEBI" id="CHEBI:29105"/>
        <label>2</label>
    </ligand>
</feature>
<evidence type="ECO:0000259" key="9">
    <source>
        <dbReference type="Pfam" id="PF19272"/>
    </source>
</evidence>
<dbReference type="InterPro" id="IPR045473">
    <property type="entry name" value="ASM_C"/>
</dbReference>
<evidence type="ECO:0000313" key="10">
    <source>
        <dbReference type="EMBL" id="AQW32562.1"/>
    </source>
</evidence>
<dbReference type="InterPro" id="IPR004843">
    <property type="entry name" value="Calcineurin-like_PHP"/>
</dbReference>
<keyword evidence="7" id="KW-0732">Signal</keyword>
<evidence type="ECO:0000256" key="7">
    <source>
        <dbReference type="SAM" id="SignalP"/>
    </source>
</evidence>
<dbReference type="GO" id="GO:0016020">
    <property type="term" value="C:membrane"/>
    <property type="evidence" value="ECO:0007669"/>
    <property type="project" value="GOC"/>
</dbReference>